<dbReference type="PRINTS" id="PR00053">
    <property type="entry name" value="FORKHEAD"/>
</dbReference>
<dbReference type="Proteomes" id="UP000001307">
    <property type="component" value="Unassembled WGS sequence"/>
</dbReference>
<dbReference type="Pfam" id="PF00250">
    <property type="entry name" value="Forkhead"/>
    <property type="match status" value="1"/>
</dbReference>
<feature type="region of interest" description="Disordered" evidence="7">
    <location>
        <begin position="314"/>
        <end position="344"/>
    </location>
</feature>
<keyword evidence="4" id="KW-0804">Transcription</keyword>
<feature type="compositionally biased region" description="Pro residues" evidence="7">
    <location>
        <begin position="333"/>
        <end position="344"/>
    </location>
</feature>
<dbReference type="InParanoid" id="E4XJY0"/>
<evidence type="ECO:0000259" key="8">
    <source>
        <dbReference type="PROSITE" id="PS50039"/>
    </source>
</evidence>
<name>E4XJY0_OIKDI</name>
<feature type="domain" description="Fork-head" evidence="8">
    <location>
        <begin position="90"/>
        <end position="184"/>
    </location>
</feature>
<dbReference type="EMBL" id="FN653063">
    <property type="protein sequence ID" value="CBY24864.1"/>
    <property type="molecule type" value="Genomic_DNA"/>
</dbReference>
<organism evidence="9">
    <name type="scientific">Oikopleura dioica</name>
    <name type="common">Tunicate</name>
    <dbReference type="NCBI Taxonomy" id="34765"/>
    <lineage>
        <taxon>Eukaryota</taxon>
        <taxon>Metazoa</taxon>
        <taxon>Chordata</taxon>
        <taxon>Tunicata</taxon>
        <taxon>Appendicularia</taxon>
        <taxon>Copelata</taxon>
        <taxon>Oikopleuridae</taxon>
        <taxon>Oikopleura</taxon>
    </lineage>
</organism>
<evidence type="ECO:0000256" key="7">
    <source>
        <dbReference type="SAM" id="MobiDB-lite"/>
    </source>
</evidence>
<dbReference type="PROSITE" id="PS50039">
    <property type="entry name" value="FORK_HEAD_3"/>
    <property type="match status" value="1"/>
</dbReference>
<dbReference type="GO" id="GO:0030154">
    <property type="term" value="P:cell differentiation"/>
    <property type="evidence" value="ECO:0007669"/>
    <property type="project" value="TreeGrafter"/>
</dbReference>
<evidence type="ECO:0000256" key="6">
    <source>
        <dbReference type="PROSITE-ProRule" id="PRU00089"/>
    </source>
</evidence>
<evidence type="ECO:0000256" key="3">
    <source>
        <dbReference type="ARBA" id="ARBA00023125"/>
    </source>
</evidence>
<proteinExistence type="predicted"/>
<feature type="compositionally biased region" description="Basic and acidic residues" evidence="7">
    <location>
        <begin position="187"/>
        <end position="198"/>
    </location>
</feature>
<evidence type="ECO:0000256" key="4">
    <source>
        <dbReference type="ARBA" id="ARBA00023163"/>
    </source>
</evidence>
<dbReference type="Gene3D" id="1.10.10.10">
    <property type="entry name" value="Winged helix-like DNA-binding domain superfamily/Winged helix DNA-binding domain"/>
    <property type="match status" value="1"/>
</dbReference>
<keyword evidence="11" id="KW-1185">Reference proteome</keyword>
<gene>
    <name evidence="9" type="ORF">GSOID_T00013037001</name>
    <name evidence="10" type="ORF">GSOID_T00023200001</name>
</gene>
<evidence type="ECO:0000313" key="11">
    <source>
        <dbReference type="Proteomes" id="UP000001307"/>
    </source>
</evidence>
<feature type="DNA-binding region" description="Fork-head" evidence="6">
    <location>
        <begin position="90"/>
        <end position="184"/>
    </location>
</feature>
<evidence type="ECO:0000256" key="5">
    <source>
        <dbReference type="ARBA" id="ARBA00023242"/>
    </source>
</evidence>
<evidence type="ECO:0000313" key="9">
    <source>
        <dbReference type="EMBL" id="CBY24864.1"/>
    </source>
</evidence>
<dbReference type="PROSITE" id="PS00657">
    <property type="entry name" value="FORK_HEAD_1"/>
    <property type="match status" value="1"/>
</dbReference>
<dbReference type="InterPro" id="IPR050211">
    <property type="entry name" value="FOX_domain-containing"/>
</dbReference>
<dbReference type="PANTHER" id="PTHR11829:SF384">
    <property type="entry name" value="FORK-HEAD DOMAIN-CONTAINING PROTEIN"/>
    <property type="match status" value="1"/>
</dbReference>
<dbReference type="InterPro" id="IPR018122">
    <property type="entry name" value="TF_fork_head_CS_1"/>
</dbReference>
<dbReference type="GO" id="GO:0000981">
    <property type="term" value="F:DNA-binding transcription factor activity, RNA polymerase II-specific"/>
    <property type="evidence" value="ECO:0007669"/>
    <property type="project" value="TreeGrafter"/>
</dbReference>
<dbReference type="FunFam" id="1.10.10.10:FF:000016">
    <property type="entry name" value="Forkhead box protein I1"/>
    <property type="match status" value="1"/>
</dbReference>
<dbReference type="GO" id="GO:0000978">
    <property type="term" value="F:RNA polymerase II cis-regulatory region sequence-specific DNA binding"/>
    <property type="evidence" value="ECO:0007669"/>
    <property type="project" value="TreeGrafter"/>
</dbReference>
<dbReference type="SUPFAM" id="SSF46785">
    <property type="entry name" value="Winged helix' DNA-binding domain"/>
    <property type="match status" value="1"/>
</dbReference>
<dbReference type="InterPro" id="IPR030456">
    <property type="entry name" value="TF_fork_head_CS_2"/>
</dbReference>
<comment type="subcellular location">
    <subcellularLocation>
        <location evidence="1 6">Nucleus</location>
    </subcellularLocation>
</comment>
<keyword evidence="3 6" id="KW-0238">DNA-binding</keyword>
<reference evidence="9" key="1">
    <citation type="journal article" date="2010" name="Science">
        <title>Plasticity of animal genome architecture unmasked by rapid evolution of a pelagic tunicate.</title>
        <authorList>
            <person name="Denoeud F."/>
            <person name="Henriet S."/>
            <person name="Mungpakdee S."/>
            <person name="Aury J.M."/>
            <person name="Da Silva C."/>
            <person name="Brinkmann H."/>
            <person name="Mikhaleva J."/>
            <person name="Olsen L.C."/>
            <person name="Jubin C."/>
            <person name="Canestro C."/>
            <person name="Bouquet J.M."/>
            <person name="Danks G."/>
            <person name="Poulain J."/>
            <person name="Campsteijn C."/>
            <person name="Adamski M."/>
            <person name="Cross I."/>
            <person name="Yadetie F."/>
            <person name="Muffato M."/>
            <person name="Louis A."/>
            <person name="Butcher S."/>
            <person name="Tsagkogeorga G."/>
            <person name="Konrad A."/>
            <person name="Singh S."/>
            <person name="Jensen M.F."/>
            <person name="Cong E.H."/>
            <person name="Eikeseth-Otteraa H."/>
            <person name="Noel B."/>
            <person name="Anthouard V."/>
            <person name="Porcel B.M."/>
            <person name="Kachouri-Lafond R."/>
            <person name="Nishino A."/>
            <person name="Ugolini M."/>
            <person name="Chourrout P."/>
            <person name="Nishida H."/>
            <person name="Aasland R."/>
            <person name="Huzurbazar S."/>
            <person name="Westhof E."/>
            <person name="Delsuc F."/>
            <person name="Lehrach H."/>
            <person name="Reinhardt R."/>
            <person name="Weissenbach J."/>
            <person name="Roy S.W."/>
            <person name="Artiguenave F."/>
            <person name="Postlethwait J.H."/>
            <person name="Manak J.R."/>
            <person name="Thompson E.M."/>
            <person name="Jaillon O."/>
            <person name="Du Pasquier L."/>
            <person name="Boudinot P."/>
            <person name="Liberles D.A."/>
            <person name="Volff J.N."/>
            <person name="Philippe H."/>
            <person name="Lenhard B."/>
            <person name="Roest Crollius H."/>
            <person name="Wincker P."/>
            <person name="Chourrout D."/>
        </authorList>
    </citation>
    <scope>NUCLEOTIDE SEQUENCE [LARGE SCALE GENOMIC DNA]</scope>
</reference>
<dbReference type="PANTHER" id="PTHR11829">
    <property type="entry name" value="FORKHEAD BOX PROTEIN"/>
    <property type="match status" value="1"/>
</dbReference>
<sequence>MFSGIYGQTAQDGRSGTPASHYPGLDYNNTNPYLWLNAAASNPAAAASLGTNPYAASYMQAASQYGPGFGGDLSSLWGIPNQAELFKLVRPPYSYSALIAMAIQNAPDKKLTLAQIYLYVAENFPFYKKSRAGWQNSIRHNLSLNDCFKKVPRDEDDPGKGNYWTLDPNCEKMFDNGNFRRKRKRRDANGKLDYDRPPDYNLPHVPHPPGNIATTPGGAVEGAGSTTEQAASHQPSTSSADVVPQQPQQHAIPSSSAEVPSSAHLTPAHTSVIQEQTLAQPLPAQSPLPPQGSIAAAVKTELNMSLKTEIDARPSHVPDQSQLGISWGDQATPAPPPVSDQQPPVPTSTISYNPDYNGGAFTYNFSVNNMIHKAQEGAAGYKL</sequence>
<dbReference type="SMART" id="SM00339">
    <property type="entry name" value="FH"/>
    <property type="match status" value="1"/>
</dbReference>
<dbReference type="GO" id="GO:0005634">
    <property type="term" value="C:nucleus"/>
    <property type="evidence" value="ECO:0007669"/>
    <property type="project" value="UniProtKB-SubCell"/>
</dbReference>
<keyword evidence="5 6" id="KW-0539">Nucleus</keyword>
<feature type="compositionally biased region" description="Polar residues" evidence="7">
    <location>
        <begin position="224"/>
        <end position="259"/>
    </location>
</feature>
<dbReference type="EMBL" id="FN656289">
    <property type="protein sequence ID" value="CBY41144.1"/>
    <property type="molecule type" value="Genomic_DNA"/>
</dbReference>
<dbReference type="AlphaFoldDB" id="E4XJY0"/>
<dbReference type="PROSITE" id="PS00658">
    <property type="entry name" value="FORK_HEAD_2"/>
    <property type="match status" value="1"/>
</dbReference>
<dbReference type="OrthoDB" id="5402974at2759"/>
<evidence type="ECO:0000256" key="2">
    <source>
        <dbReference type="ARBA" id="ARBA00023015"/>
    </source>
</evidence>
<dbReference type="InterPro" id="IPR036388">
    <property type="entry name" value="WH-like_DNA-bd_sf"/>
</dbReference>
<protein>
    <recommendedName>
        <fullName evidence="8">Fork-head domain-containing protein</fullName>
    </recommendedName>
</protein>
<evidence type="ECO:0000313" key="10">
    <source>
        <dbReference type="EMBL" id="CBY41144.1"/>
    </source>
</evidence>
<dbReference type="Proteomes" id="UP000011014">
    <property type="component" value="Unassembled WGS sequence"/>
</dbReference>
<feature type="region of interest" description="Disordered" evidence="7">
    <location>
        <begin position="175"/>
        <end position="265"/>
    </location>
</feature>
<evidence type="ECO:0000256" key="1">
    <source>
        <dbReference type="ARBA" id="ARBA00004123"/>
    </source>
</evidence>
<dbReference type="InterPro" id="IPR001766">
    <property type="entry name" value="Fork_head_dom"/>
</dbReference>
<dbReference type="InterPro" id="IPR036390">
    <property type="entry name" value="WH_DNA-bd_sf"/>
</dbReference>
<accession>E4XJY0</accession>
<keyword evidence="2" id="KW-0805">Transcription regulation</keyword>
<dbReference type="GO" id="GO:0009653">
    <property type="term" value="P:anatomical structure morphogenesis"/>
    <property type="evidence" value="ECO:0007669"/>
    <property type="project" value="TreeGrafter"/>
</dbReference>